<feature type="compositionally biased region" description="Polar residues" evidence="1">
    <location>
        <begin position="86"/>
        <end position="97"/>
    </location>
</feature>
<dbReference type="AlphaFoldDB" id="A0A8S3F8W8"/>
<feature type="compositionally biased region" description="Polar residues" evidence="1">
    <location>
        <begin position="44"/>
        <end position="54"/>
    </location>
</feature>
<accession>A0A8S3F8W8</accession>
<feature type="compositionally biased region" description="Polar residues" evidence="1">
    <location>
        <begin position="70"/>
        <end position="79"/>
    </location>
</feature>
<evidence type="ECO:0000313" key="2">
    <source>
        <dbReference type="EMBL" id="CAF5108107.1"/>
    </source>
</evidence>
<organism evidence="2 3">
    <name type="scientific">Rotaria magnacalcarata</name>
    <dbReference type="NCBI Taxonomy" id="392030"/>
    <lineage>
        <taxon>Eukaryota</taxon>
        <taxon>Metazoa</taxon>
        <taxon>Spiralia</taxon>
        <taxon>Gnathifera</taxon>
        <taxon>Rotifera</taxon>
        <taxon>Eurotatoria</taxon>
        <taxon>Bdelloidea</taxon>
        <taxon>Philodinida</taxon>
        <taxon>Philodinidae</taxon>
        <taxon>Rotaria</taxon>
    </lineage>
</organism>
<evidence type="ECO:0000313" key="3">
    <source>
        <dbReference type="Proteomes" id="UP000676336"/>
    </source>
</evidence>
<sequence length="126" mass="13359">QSMSESTISSSSNSLVSSRHNSPSEDTNNFIADLSGSAHDMDSKSSSATITPVTKSFPKPLFDSKVFVNEENTGQTSPPETRAKNILTQGTSSQRASTRVPRTDSHDSATSALSIKSGKSHKVNIS</sequence>
<evidence type="ECO:0000256" key="1">
    <source>
        <dbReference type="SAM" id="MobiDB-lite"/>
    </source>
</evidence>
<dbReference type="Proteomes" id="UP000676336">
    <property type="component" value="Unassembled WGS sequence"/>
</dbReference>
<gene>
    <name evidence="2" type="ORF">SMN809_LOCUS61981</name>
</gene>
<feature type="non-terminal residue" evidence="2">
    <location>
        <position position="1"/>
    </location>
</feature>
<reference evidence="2" key="1">
    <citation type="submission" date="2021-02" db="EMBL/GenBank/DDBJ databases">
        <authorList>
            <person name="Nowell W R."/>
        </authorList>
    </citation>
    <scope>NUCLEOTIDE SEQUENCE</scope>
</reference>
<protein>
    <submittedName>
        <fullName evidence="2">Uncharacterized protein</fullName>
    </submittedName>
</protein>
<feature type="compositionally biased region" description="Low complexity" evidence="1">
    <location>
        <begin position="1"/>
        <end position="21"/>
    </location>
</feature>
<proteinExistence type="predicted"/>
<name>A0A8S3F8W8_9BILA</name>
<dbReference type="EMBL" id="CAJOBI010253111">
    <property type="protein sequence ID" value="CAF5108107.1"/>
    <property type="molecule type" value="Genomic_DNA"/>
</dbReference>
<comment type="caution">
    <text evidence="2">The sequence shown here is derived from an EMBL/GenBank/DDBJ whole genome shotgun (WGS) entry which is preliminary data.</text>
</comment>
<feature type="region of interest" description="Disordered" evidence="1">
    <location>
        <begin position="1"/>
        <end position="126"/>
    </location>
</feature>